<comment type="caution">
    <text evidence="2">The sequence shown here is derived from an EMBL/GenBank/DDBJ whole genome shotgun (WGS) entry which is preliminary data.</text>
</comment>
<gene>
    <name evidence="2" type="ORF">BS47DRAFT_1367980</name>
</gene>
<feature type="region of interest" description="Disordered" evidence="1">
    <location>
        <begin position="118"/>
        <end position="151"/>
    </location>
</feature>
<evidence type="ECO:0000313" key="2">
    <source>
        <dbReference type="EMBL" id="KAF9505574.1"/>
    </source>
</evidence>
<name>A0A9P6AHR9_9AGAM</name>
<feature type="compositionally biased region" description="Low complexity" evidence="1">
    <location>
        <begin position="177"/>
        <end position="186"/>
    </location>
</feature>
<evidence type="ECO:0000313" key="3">
    <source>
        <dbReference type="Proteomes" id="UP000886523"/>
    </source>
</evidence>
<feature type="region of interest" description="Disordered" evidence="1">
    <location>
        <begin position="217"/>
        <end position="256"/>
    </location>
</feature>
<organism evidence="2 3">
    <name type="scientific">Hydnum rufescens UP504</name>
    <dbReference type="NCBI Taxonomy" id="1448309"/>
    <lineage>
        <taxon>Eukaryota</taxon>
        <taxon>Fungi</taxon>
        <taxon>Dikarya</taxon>
        <taxon>Basidiomycota</taxon>
        <taxon>Agaricomycotina</taxon>
        <taxon>Agaricomycetes</taxon>
        <taxon>Cantharellales</taxon>
        <taxon>Hydnaceae</taxon>
        <taxon>Hydnum</taxon>
    </lineage>
</organism>
<evidence type="ECO:0000256" key="1">
    <source>
        <dbReference type="SAM" id="MobiDB-lite"/>
    </source>
</evidence>
<dbReference type="AlphaFoldDB" id="A0A9P6AHR9"/>
<dbReference type="EMBL" id="MU129146">
    <property type="protein sequence ID" value="KAF9505574.1"/>
    <property type="molecule type" value="Genomic_DNA"/>
</dbReference>
<dbReference type="Proteomes" id="UP000886523">
    <property type="component" value="Unassembled WGS sequence"/>
</dbReference>
<feature type="region of interest" description="Disordered" evidence="1">
    <location>
        <begin position="164"/>
        <end position="193"/>
    </location>
</feature>
<sequence length="256" mass="28870">MHYNWPKFEYIGDMSNLVFTIYPYEVSTAPNWALFQAREVPALSSIQVYSTSRRLKQVQHGATHPPGQVCGTIRTILPWQNPTQECTDRSQGEIWELPHTRFSRYLHQMKFEMNVRSHPIQEPSTPTPAAAGPFSHYETPSEASTDEAQGENQVCSKIQCLFPLRNPTQGSRDKGQGETQTYTGTQKPSPQTPMMTAMMNYIRYHTPAVAGSFFHRETQQGPEQNTGARTATQDPNPQVPSLCKNPLDEDTDEPPA</sequence>
<keyword evidence="3" id="KW-1185">Reference proteome</keyword>
<accession>A0A9P6AHR9</accession>
<feature type="compositionally biased region" description="Polar residues" evidence="1">
    <location>
        <begin position="219"/>
        <end position="236"/>
    </location>
</feature>
<reference evidence="2" key="1">
    <citation type="journal article" date="2020" name="Nat. Commun.">
        <title>Large-scale genome sequencing of mycorrhizal fungi provides insights into the early evolution of symbiotic traits.</title>
        <authorList>
            <person name="Miyauchi S."/>
            <person name="Kiss E."/>
            <person name="Kuo A."/>
            <person name="Drula E."/>
            <person name="Kohler A."/>
            <person name="Sanchez-Garcia M."/>
            <person name="Morin E."/>
            <person name="Andreopoulos B."/>
            <person name="Barry K.W."/>
            <person name="Bonito G."/>
            <person name="Buee M."/>
            <person name="Carver A."/>
            <person name="Chen C."/>
            <person name="Cichocki N."/>
            <person name="Clum A."/>
            <person name="Culley D."/>
            <person name="Crous P.W."/>
            <person name="Fauchery L."/>
            <person name="Girlanda M."/>
            <person name="Hayes R.D."/>
            <person name="Keri Z."/>
            <person name="LaButti K."/>
            <person name="Lipzen A."/>
            <person name="Lombard V."/>
            <person name="Magnuson J."/>
            <person name="Maillard F."/>
            <person name="Murat C."/>
            <person name="Nolan M."/>
            <person name="Ohm R.A."/>
            <person name="Pangilinan J."/>
            <person name="Pereira M.F."/>
            <person name="Perotto S."/>
            <person name="Peter M."/>
            <person name="Pfister S."/>
            <person name="Riley R."/>
            <person name="Sitrit Y."/>
            <person name="Stielow J.B."/>
            <person name="Szollosi G."/>
            <person name="Zifcakova L."/>
            <person name="Stursova M."/>
            <person name="Spatafora J.W."/>
            <person name="Tedersoo L."/>
            <person name="Vaario L.M."/>
            <person name="Yamada A."/>
            <person name="Yan M."/>
            <person name="Wang P."/>
            <person name="Xu J."/>
            <person name="Bruns T."/>
            <person name="Baldrian P."/>
            <person name="Vilgalys R."/>
            <person name="Dunand C."/>
            <person name="Henrissat B."/>
            <person name="Grigoriev I.V."/>
            <person name="Hibbett D."/>
            <person name="Nagy L.G."/>
            <person name="Martin F.M."/>
        </authorList>
    </citation>
    <scope>NUCLEOTIDE SEQUENCE</scope>
    <source>
        <strain evidence="2">UP504</strain>
    </source>
</reference>
<proteinExistence type="predicted"/>
<protein>
    <submittedName>
        <fullName evidence="2">Uncharacterized protein</fullName>
    </submittedName>
</protein>